<feature type="region of interest" description="Disordered" evidence="1">
    <location>
        <begin position="142"/>
        <end position="163"/>
    </location>
</feature>
<organism evidence="3 4">
    <name type="scientific">Dryococelus australis</name>
    <dbReference type="NCBI Taxonomy" id="614101"/>
    <lineage>
        <taxon>Eukaryota</taxon>
        <taxon>Metazoa</taxon>
        <taxon>Ecdysozoa</taxon>
        <taxon>Arthropoda</taxon>
        <taxon>Hexapoda</taxon>
        <taxon>Insecta</taxon>
        <taxon>Pterygota</taxon>
        <taxon>Neoptera</taxon>
        <taxon>Polyneoptera</taxon>
        <taxon>Phasmatodea</taxon>
        <taxon>Verophasmatodea</taxon>
        <taxon>Anareolatae</taxon>
        <taxon>Phasmatidae</taxon>
        <taxon>Eurycanthinae</taxon>
        <taxon>Dryococelus</taxon>
    </lineage>
</organism>
<dbReference type="PANTHER" id="PTHR21106:SF2">
    <property type="entry name" value="NADH DEHYDROGENASE [UBIQUINONE] 1 BETA SUBCOMPLEX SUBUNIT 6"/>
    <property type="match status" value="1"/>
</dbReference>
<proteinExistence type="predicted"/>
<name>A0ABQ9I1C8_9NEOP</name>
<accession>A0ABQ9I1C8</accession>
<dbReference type="Pfam" id="PF09782">
    <property type="entry name" value="NDUF_B6"/>
    <property type="match status" value="1"/>
</dbReference>
<dbReference type="Proteomes" id="UP001159363">
    <property type="component" value="Chromosome 3"/>
</dbReference>
<evidence type="ECO:0000313" key="4">
    <source>
        <dbReference type="Proteomes" id="UP001159363"/>
    </source>
</evidence>
<sequence>MASSDTAGVKPMSIQGRMARERERLLGMTDEERAWRKQWVKDQELSPNEPRHVPEYIQARLNPIRKFYRYPLDTLFKPLEPVLGEYRAGFARYLTGKFLIAAFGLYAGFYYFKYHSNDWTSRNGWRVIKNRRAVNLGDPEYPKVSERSLPSDYASRGFKQSPI</sequence>
<reference evidence="3 4" key="1">
    <citation type="submission" date="2023-02" db="EMBL/GenBank/DDBJ databases">
        <title>LHISI_Scaffold_Assembly.</title>
        <authorList>
            <person name="Stuart O.P."/>
            <person name="Cleave R."/>
            <person name="Magrath M.J.L."/>
            <person name="Mikheyev A.S."/>
        </authorList>
    </citation>
    <scope>NUCLEOTIDE SEQUENCE [LARGE SCALE GENOMIC DNA]</scope>
    <source>
        <strain evidence="3">Daus_M_001</strain>
        <tissue evidence="3">Leg muscle</tissue>
    </source>
</reference>
<dbReference type="EMBL" id="JARBHB010000003">
    <property type="protein sequence ID" value="KAJ8890181.1"/>
    <property type="molecule type" value="Genomic_DNA"/>
</dbReference>
<keyword evidence="2" id="KW-0812">Transmembrane</keyword>
<evidence type="ECO:0000313" key="3">
    <source>
        <dbReference type="EMBL" id="KAJ8890181.1"/>
    </source>
</evidence>
<keyword evidence="4" id="KW-1185">Reference proteome</keyword>
<dbReference type="InterPro" id="IPR019174">
    <property type="entry name" value="NADH_DH_b-subcmplx_su6"/>
</dbReference>
<evidence type="ECO:0008006" key="5">
    <source>
        <dbReference type="Google" id="ProtNLM"/>
    </source>
</evidence>
<protein>
    <recommendedName>
        <fullName evidence="5">Complex I-B17</fullName>
    </recommendedName>
</protein>
<keyword evidence="2" id="KW-1133">Transmembrane helix</keyword>
<comment type="caution">
    <text evidence="3">The sequence shown here is derived from an EMBL/GenBank/DDBJ whole genome shotgun (WGS) entry which is preliminary data.</text>
</comment>
<dbReference type="PANTHER" id="PTHR21106">
    <property type="entry name" value="NADH DEHYDROGENASE [UBIQUINONE] 1 BETA SUBCOMPLEX SUBUNIT 6"/>
    <property type="match status" value="1"/>
</dbReference>
<feature type="transmembrane region" description="Helical" evidence="2">
    <location>
        <begin position="90"/>
        <end position="112"/>
    </location>
</feature>
<keyword evidence="2" id="KW-0472">Membrane</keyword>
<evidence type="ECO:0000256" key="1">
    <source>
        <dbReference type="SAM" id="MobiDB-lite"/>
    </source>
</evidence>
<evidence type="ECO:0000256" key="2">
    <source>
        <dbReference type="SAM" id="Phobius"/>
    </source>
</evidence>
<gene>
    <name evidence="3" type="ORF">PR048_009688</name>
</gene>